<protein>
    <submittedName>
        <fullName evidence="1">Uncharacterized protein</fullName>
    </submittedName>
</protein>
<dbReference type="KEGG" id="ido:I598_1866"/>
<dbReference type="RefSeq" id="WP_068202714.1">
    <property type="nucleotide sequence ID" value="NZ_CP014209.1"/>
</dbReference>
<proteinExistence type="predicted"/>
<evidence type="ECO:0000313" key="1">
    <source>
        <dbReference type="EMBL" id="ANC31414.1"/>
    </source>
</evidence>
<dbReference type="EMBL" id="CP014209">
    <property type="protein sequence ID" value="ANC31414.1"/>
    <property type="molecule type" value="Genomic_DNA"/>
</dbReference>
<sequence length="76" mass="8182">MIDTAMKTPEQVLTASYDAAQNAFLRGDYEAAARLASDCADAFERMDDLDRAADMNACYAAATAAADAIATWNQRI</sequence>
<name>A0A161IHZ9_9MICO</name>
<evidence type="ECO:0000313" key="2">
    <source>
        <dbReference type="Proteomes" id="UP000076794"/>
    </source>
</evidence>
<organism evidence="1 2">
    <name type="scientific">Isoptericola dokdonensis DS-3</name>
    <dbReference type="NCBI Taxonomy" id="1300344"/>
    <lineage>
        <taxon>Bacteria</taxon>
        <taxon>Bacillati</taxon>
        <taxon>Actinomycetota</taxon>
        <taxon>Actinomycetes</taxon>
        <taxon>Micrococcales</taxon>
        <taxon>Promicromonosporaceae</taxon>
        <taxon>Isoptericola</taxon>
    </lineage>
</organism>
<keyword evidence="2" id="KW-1185">Reference proteome</keyword>
<dbReference type="PATRIC" id="fig|1300344.3.peg.1875"/>
<dbReference type="Proteomes" id="UP000076794">
    <property type="component" value="Chromosome"/>
</dbReference>
<gene>
    <name evidence="1" type="ORF">I598_1866</name>
</gene>
<dbReference type="AlphaFoldDB" id="A0A161IHZ9"/>
<reference evidence="1 2" key="1">
    <citation type="submission" date="2016-01" db="EMBL/GenBank/DDBJ databases">
        <title>Complete genome sequence of a soil Actinobacterium, Isoptericola dokdonensis DS-3.</title>
        <authorList>
            <person name="Kwon S.-K."/>
            <person name="Kim J.F."/>
        </authorList>
    </citation>
    <scope>NUCLEOTIDE SEQUENCE [LARGE SCALE GENOMIC DNA]</scope>
    <source>
        <strain evidence="1 2">DS-3</strain>
    </source>
</reference>
<accession>A0A161IHZ9</accession>